<name>A0AAV0Z9V7_VICFA</name>
<proteinExistence type="predicted"/>
<accession>A0AAV0Z9V7</accession>
<dbReference type="AlphaFoldDB" id="A0AAV0Z9V7"/>
<evidence type="ECO:0000313" key="1">
    <source>
        <dbReference type="EMBL" id="CAI8593878.1"/>
    </source>
</evidence>
<dbReference type="EMBL" id="OX451735">
    <property type="protein sequence ID" value="CAI8593878.1"/>
    <property type="molecule type" value="Genomic_DNA"/>
</dbReference>
<organism evidence="1 2">
    <name type="scientific">Vicia faba</name>
    <name type="common">Broad bean</name>
    <name type="synonym">Faba vulgaris</name>
    <dbReference type="NCBI Taxonomy" id="3906"/>
    <lineage>
        <taxon>Eukaryota</taxon>
        <taxon>Viridiplantae</taxon>
        <taxon>Streptophyta</taxon>
        <taxon>Embryophyta</taxon>
        <taxon>Tracheophyta</taxon>
        <taxon>Spermatophyta</taxon>
        <taxon>Magnoliopsida</taxon>
        <taxon>eudicotyledons</taxon>
        <taxon>Gunneridae</taxon>
        <taxon>Pentapetalae</taxon>
        <taxon>rosids</taxon>
        <taxon>fabids</taxon>
        <taxon>Fabales</taxon>
        <taxon>Fabaceae</taxon>
        <taxon>Papilionoideae</taxon>
        <taxon>50 kb inversion clade</taxon>
        <taxon>NPAAA clade</taxon>
        <taxon>Hologalegina</taxon>
        <taxon>IRL clade</taxon>
        <taxon>Fabeae</taxon>
        <taxon>Vicia</taxon>
    </lineage>
</organism>
<gene>
    <name evidence="1" type="ORF">VFH_I113360</name>
</gene>
<evidence type="ECO:0000313" key="2">
    <source>
        <dbReference type="Proteomes" id="UP001157006"/>
    </source>
</evidence>
<dbReference type="Proteomes" id="UP001157006">
    <property type="component" value="Chromosome 1S"/>
</dbReference>
<reference evidence="1 2" key="1">
    <citation type="submission" date="2023-01" db="EMBL/GenBank/DDBJ databases">
        <authorList>
            <person name="Kreplak J."/>
        </authorList>
    </citation>
    <scope>NUCLEOTIDE SEQUENCE [LARGE SCALE GENOMIC DNA]</scope>
</reference>
<sequence length="112" mass="12814">MRNRRRSFEYELTMAGSGGIIGNLENRDEGVINNLIDLDDPLGNFPNNLIVDVTEETKLYHDLVEPQEDLIIELDKTDKMYHALDERLKDMEFSKVSNTVMAPSRAQLQSMA</sequence>
<keyword evidence="2" id="KW-1185">Reference proteome</keyword>
<protein>
    <submittedName>
        <fullName evidence="1">Uncharacterized protein</fullName>
    </submittedName>
</protein>